<keyword evidence="6" id="KW-1185">Reference proteome</keyword>
<dbReference type="GO" id="GO:0009523">
    <property type="term" value="C:photosystem II"/>
    <property type="evidence" value="ECO:0007669"/>
    <property type="project" value="UniProtKB-KW"/>
</dbReference>
<keyword evidence="1" id="KW-0602">Photosynthesis</keyword>
<dbReference type="InterPro" id="IPR015943">
    <property type="entry name" value="WD40/YVTN_repeat-like_dom_sf"/>
</dbReference>
<dbReference type="InterPro" id="IPR028203">
    <property type="entry name" value="PSII_CF48-like_dom"/>
</dbReference>
<evidence type="ECO:0000256" key="3">
    <source>
        <dbReference type="SAM" id="SignalP"/>
    </source>
</evidence>
<dbReference type="Proteomes" id="UP000249547">
    <property type="component" value="Unassembled WGS sequence"/>
</dbReference>
<feature type="chain" id="PRO_5016438273" evidence="3">
    <location>
        <begin position="22"/>
        <end position="341"/>
    </location>
</feature>
<dbReference type="GO" id="GO:0015979">
    <property type="term" value="P:photosynthesis"/>
    <property type="evidence" value="ECO:0007669"/>
    <property type="project" value="UniProtKB-KW"/>
</dbReference>
<proteinExistence type="predicted"/>
<name>A0A327QTT7_9BACT</name>
<dbReference type="PANTHER" id="PTHR47199">
    <property type="entry name" value="PHOTOSYSTEM II STABILITY/ASSEMBLY FACTOR HCF136, CHLOROPLASTIC"/>
    <property type="match status" value="1"/>
</dbReference>
<dbReference type="PANTHER" id="PTHR47199:SF2">
    <property type="entry name" value="PHOTOSYSTEM II STABILITY_ASSEMBLY FACTOR HCF136, CHLOROPLASTIC"/>
    <property type="match status" value="1"/>
</dbReference>
<dbReference type="SUPFAM" id="SSF50939">
    <property type="entry name" value="Sialidases"/>
    <property type="match status" value="1"/>
</dbReference>
<organism evidence="5 6">
    <name type="scientific">Chitinophaga skermanii</name>
    <dbReference type="NCBI Taxonomy" id="331697"/>
    <lineage>
        <taxon>Bacteria</taxon>
        <taxon>Pseudomonadati</taxon>
        <taxon>Bacteroidota</taxon>
        <taxon>Chitinophagia</taxon>
        <taxon>Chitinophagales</taxon>
        <taxon>Chitinophagaceae</taxon>
        <taxon>Chitinophaga</taxon>
    </lineage>
</organism>
<gene>
    <name evidence="5" type="ORF">LX64_01940</name>
</gene>
<dbReference type="AlphaFoldDB" id="A0A327QTT7"/>
<sequence>MKFRLLFIACSLVFLCKNTYAQQIDVLSTGHIRSIRGLSVVDNNILWVSGTGGTVGKSVNGGKDWEWIQVPGCDSLDWRDIEAFSAQKAMVVNAGSPANIYLTEDGGKNWTRTYFNDEKEVFLDALDFVDAKNGAIIGDPLNNQLFVLQTHDGGKSWDKVVYNDNGAMQEGEAYFAASGTCLRAIPGSSSYYIVSGGKASHLYKIKGASLYSKSALPIIHGESSQGPFSTAFLNEKTGVIIGGDYMKDTLSTKNCFLTNDGGLTWTAPTQSPFGYKSAVEYVNNKTLVATGTSGTDVSFDGGRNWKNISRERFNCVRKAKKGNNIYLAGDRGKIAILSLPK</sequence>
<evidence type="ECO:0000313" key="5">
    <source>
        <dbReference type="EMBL" id="RAJ06813.1"/>
    </source>
</evidence>
<comment type="caution">
    <text evidence="5">The sequence shown here is derived from an EMBL/GenBank/DDBJ whole genome shotgun (WGS) entry which is preliminary data.</text>
</comment>
<dbReference type="Gene3D" id="2.130.10.10">
    <property type="entry name" value="YVTN repeat-like/Quinoprotein amine dehydrogenase"/>
    <property type="match status" value="2"/>
</dbReference>
<feature type="domain" description="Photosynthesis system II assembly factor Ycf48/Hcf136-like" evidence="4">
    <location>
        <begin position="65"/>
        <end position="162"/>
    </location>
</feature>
<feature type="signal peptide" evidence="3">
    <location>
        <begin position="1"/>
        <end position="21"/>
    </location>
</feature>
<evidence type="ECO:0000259" key="4">
    <source>
        <dbReference type="Pfam" id="PF14870"/>
    </source>
</evidence>
<reference evidence="5 6" key="1">
    <citation type="submission" date="2018-06" db="EMBL/GenBank/DDBJ databases">
        <title>Genomic Encyclopedia of Archaeal and Bacterial Type Strains, Phase II (KMG-II): from individual species to whole genera.</title>
        <authorList>
            <person name="Goeker M."/>
        </authorList>
    </citation>
    <scope>NUCLEOTIDE SEQUENCE [LARGE SCALE GENOMIC DNA]</scope>
    <source>
        <strain evidence="5 6">DSM 23857</strain>
    </source>
</reference>
<dbReference type="EMBL" id="QLLL01000003">
    <property type="protein sequence ID" value="RAJ06813.1"/>
    <property type="molecule type" value="Genomic_DNA"/>
</dbReference>
<dbReference type="InterPro" id="IPR036278">
    <property type="entry name" value="Sialidase_sf"/>
</dbReference>
<dbReference type="Pfam" id="PF14870">
    <property type="entry name" value="PSII_BNR"/>
    <property type="match status" value="1"/>
</dbReference>
<evidence type="ECO:0000256" key="2">
    <source>
        <dbReference type="ARBA" id="ARBA00023276"/>
    </source>
</evidence>
<evidence type="ECO:0000256" key="1">
    <source>
        <dbReference type="ARBA" id="ARBA00022531"/>
    </source>
</evidence>
<protein>
    <submittedName>
        <fullName evidence="5">Photosystem II stability/assembly factor-like uncharacterized protein</fullName>
    </submittedName>
</protein>
<dbReference type="RefSeq" id="WP_211324785.1">
    <property type="nucleotide sequence ID" value="NZ_QLLL01000003.1"/>
</dbReference>
<keyword evidence="3" id="KW-0732">Signal</keyword>
<keyword evidence="2" id="KW-0604">Photosystem II</keyword>
<accession>A0A327QTT7</accession>
<evidence type="ECO:0000313" key="6">
    <source>
        <dbReference type="Proteomes" id="UP000249547"/>
    </source>
</evidence>